<reference evidence="1" key="1">
    <citation type="submission" date="2020-05" db="UniProtKB">
        <authorList>
            <consortium name="EnsemblMetazoa"/>
        </authorList>
    </citation>
    <scope>IDENTIFICATION</scope>
    <source>
        <strain evidence="1">MAF</strain>
    </source>
</reference>
<name>A0A182VNR3_ANOME</name>
<dbReference type="VEuPathDB" id="VectorBase:AMEM018097"/>
<evidence type="ECO:0000313" key="2">
    <source>
        <dbReference type="Proteomes" id="UP000075903"/>
    </source>
</evidence>
<evidence type="ECO:0000313" key="1">
    <source>
        <dbReference type="EnsemblMetazoa" id="AMEM018097-PA"/>
    </source>
</evidence>
<sequence length="135" mass="13758">MGGGVGGGSDGGVGGVVGGGVGGGVGGVVGGGVGGGVGGAVTHNYPNTGSQWPVQGTVQIGLNITQYSADSHGEETGDLANRKERPMLWSFCKLFSLYQLDICIIAMKQKSDNNGTRSCRSHRSLAMRYELTQKL</sequence>
<protein>
    <submittedName>
        <fullName evidence="1">Uncharacterized protein</fullName>
    </submittedName>
</protein>
<accession>A0A182VNR3</accession>
<proteinExistence type="predicted"/>
<organism evidence="1 2">
    <name type="scientific">Anopheles merus</name>
    <name type="common">Mosquito</name>
    <dbReference type="NCBI Taxonomy" id="30066"/>
    <lineage>
        <taxon>Eukaryota</taxon>
        <taxon>Metazoa</taxon>
        <taxon>Ecdysozoa</taxon>
        <taxon>Arthropoda</taxon>
        <taxon>Hexapoda</taxon>
        <taxon>Insecta</taxon>
        <taxon>Pterygota</taxon>
        <taxon>Neoptera</taxon>
        <taxon>Endopterygota</taxon>
        <taxon>Diptera</taxon>
        <taxon>Nematocera</taxon>
        <taxon>Culicoidea</taxon>
        <taxon>Culicidae</taxon>
        <taxon>Anophelinae</taxon>
        <taxon>Anopheles</taxon>
    </lineage>
</organism>
<dbReference type="AlphaFoldDB" id="A0A182VNR3"/>
<dbReference type="Proteomes" id="UP000075903">
    <property type="component" value="Unassembled WGS sequence"/>
</dbReference>
<dbReference type="EnsemblMetazoa" id="AMEM018097-RA">
    <property type="protein sequence ID" value="AMEM018097-PA"/>
    <property type="gene ID" value="AMEM018097"/>
</dbReference>
<keyword evidence="2" id="KW-1185">Reference proteome</keyword>